<evidence type="ECO:0000256" key="1">
    <source>
        <dbReference type="SAM" id="MobiDB-lite"/>
    </source>
</evidence>
<accession>A0A7S0N6E0</accession>
<dbReference type="InterPro" id="IPR053235">
    <property type="entry name" value="Ser_Thr_kinase"/>
</dbReference>
<feature type="region of interest" description="Disordered" evidence="1">
    <location>
        <begin position="859"/>
        <end position="970"/>
    </location>
</feature>
<dbReference type="PANTHER" id="PTHR24361">
    <property type="entry name" value="MITOGEN-ACTIVATED KINASE KINASE KINASE"/>
    <property type="match status" value="1"/>
</dbReference>
<name>A0A7S0N6E0_9CHLO</name>
<reference evidence="3" key="1">
    <citation type="submission" date="2021-01" db="EMBL/GenBank/DDBJ databases">
        <authorList>
            <person name="Corre E."/>
            <person name="Pelletier E."/>
            <person name="Niang G."/>
            <person name="Scheremetjew M."/>
            <person name="Finn R."/>
            <person name="Kale V."/>
            <person name="Holt S."/>
            <person name="Cochrane G."/>
            <person name="Meng A."/>
            <person name="Brown T."/>
            <person name="Cohen L."/>
        </authorList>
    </citation>
    <scope>NUCLEOTIDE SEQUENCE</scope>
    <source>
        <strain evidence="3">CCMP722</strain>
    </source>
</reference>
<evidence type="ECO:0000313" key="3">
    <source>
        <dbReference type="EMBL" id="CAD8659488.1"/>
    </source>
</evidence>
<proteinExistence type="predicted"/>
<dbReference type="PANTHER" id="PTHR24361:SF613">
    <property type="entry name" value="NUCLEAR RECEPTOR-BINDING PROTEIN-RELATED"/>
    <property type="match status" value="1"/>
</dbReference>
<feature type="compositionally biased region" description="Basic residues" evidence="1">
    <location>
        <begin position="931"/>
        <end position="942"/>
    </location>
</feature>
<feature type="compositionally biased region" description="Basic and acidic residues" evidence="1">
    <location>
        <begin position="431"/>
        <end position="453"/>
    </location>
</feature>
<dbReference type="PROSITE" id="PS00109">
    <property type="entry name" value="PROTEIN_KINASE_TYR"/>
    <property type="match status" value="1"/>
</dbReference>
<organism evidence="3">
    <name type="scientific">Pyramimonas obovata</name>
    <dbReference type="NCBI Taxonomy" id="1411642"/>
    <lineage>
        <taxon>Eukaryota</taxon>
        <taxon>Viridiplantae</taxon>
        <taxon>Chlorophyta</taxon>
        <taxon>Pyramimonadophyceae</taxon>
        <taxon>Pyramimonadales</taxon>
        <taxon>Pyramimonadaceae</taxon>
        <taxon>Pyramimonas</taxon>
        <taxon>Pyramimonas incertae sedis</taxon>
    </lineage>
</organism>
<feature type="region of interest" description="Disordered" evidence="1">
    <location>
        <begin position="498"/>
        <end position="531"/>
    </location>
</feature>
<feature type="compositionally biased region" description="Polar residues" evidence="1">
    <location>
        <begin position="458"/>
        <end position="473"/>
    </location>
</feature>
<dbReference type="InterPro" id="IPR008266">
    <property type="entry name" value="Tyr_kinase_AS"/>
</dbReference>
<dbReference type="GO" id="GO:0005737">
    <property type="term" value="C:cytoplasm"/>
    <property type="evidence" value="ECO:0007669"/>
    <property type="project" value="TreeGrafter"/>
</dbReference>
<dbReference type="GO" id="GO:0004674">
    <property type="term" value="F:protein serine/threonine kinase activity"/>
    <property type="evidence" value="ECO:0007669"/>
    <property type="project" value="TreeGrafter"/>
</dbReference>
<dbReference type="InterPro" id="IPR011009">
    <property type="entry name" value="Kinase-like_dom_sf"/>
</dbReference>
<dbReference type="SUPFAM" id="SSF56112">
    <property type="entry name" value="Protein kinase-like (PK-like)"/>
    <property type="match status" value="1"/>
</dbReference>
<dbReference type="Pfam" id="PF00069">
    <property type="entry name" value="Pkinase"/>
    <property type="match status" value="1"/>
</dbReference>
<dbReference type="InterPro" id="IPR000719">
    <property type="entry name" value="Prot_kinase_dom"/>
</dbReference>
<feature type="compositionally biased region" description="Basic and acidic residues" evidence="1">
    <location>
        <begin position="859"/>
        <end position="868"/>
    </location>
</feature>
<dbReference type="GO" id="GO:0005524">
    <property type="term" value="F:ATP binding"/>
    <property type="evidence" value="ECO:0007669"/>
    <property type="project" value="InterPro"/>
</dbReference>
<dbReference type="CDD" id="cd00180">
    <property type="entry name" value="PKc"/>
    <property type="match status" value="1"/>
</dbReference>
<protein>
    <recommendedName>
        <fullName evidence="2">Protein kinase domain-containing protein</fullName>
    </recommendedName>
</protein>
<dbReference type="EMBL" id="HBFA01011308">
    <property type="protein sequence ID" value="CAD8659488.1"/>
    <property type="molecule type" value="Transcribed_RNA"/>
</dbReference>
<gene>
    <name evidence="3" type="ORF">POBO1169_LOCUS5896</name>
</gene>
<dbReference type="Gene3D" id="1.10.510.10">
    <property type="entry name" value="Transferase(Phosphotransferase) domain 1"/>
    <property type="match status" value="1"/>
</dbReference>
<sequence length="1107" mass="122527">MPSVDRADSAGGSRRLLPTPTSNRRSLCPLAGWVIFFATVLPSEGGQHVRSGLRAECYIDSSALGVAPPEDCGAGMWTDVWNEQQYRAALRTATITNIFLRDSINMTQAVWPASDPIIIQSRTVEVSSSYDCELPHRLALEGVGAGSIIVHQDAKIEHVRLIIVQPFSFSSRTLHAYKQSGSGRVTFQQCHFLSACEHLCARPHANVPTDNCDDVADPGMLNSLFLDMEAYECTIECSSRQAIHIMPLEPGEVSTLMQDVFKFGAMGDAEPHLDEVVFYTLLIFTLVTMVAASAAISFAYIDGPRWETPDCIYEDNNKLWGQVEQKDFQTTPSLESSHRSSWHPAASNNYSCVDGLMPENEGIQIGVPQAQDKLENISVLVKLSDSDTLVGEGSLELPTQSTHWNIGQVVMDYMLYVEYLQRTAKLEDSCYKVESHKQPEDDKVLDLSRRRSNDPFLKTSTSSIRESGSNGSRAASEGSRKSLSTSWSYLRNELSQVLKRPTQTSHRESGGQLGGQGQQSHPNPLGLLQDDGGFSDLKSVTGLQRWNPSDKAKLVGPLSEEDFLNLQIVRCFLQKGRVGKGKEVYLAHMKGETQPLVFSMNKSFLQTLTPAHMTKMTMLQHPHVMPYLSLFSRHDVLFMLTPYEPANTLAHLLEVCKTQKQKLSEEIILEWFMQLSMGLHFLHQHGIVHGDLCPSNIYISSNGHLKMGYYGVSDNSALQEGAQHESMAPEVADSTRPSKAADVWALGAIVQQMCELRHCCAPWETAGEESDCNSNLEAEWVDLRPCRSFPSPDLFVKLRRHFATAVYGASEWQPPSEMSNGALLVAVARELEGQVSMHAEDKDGEESVEASRWREEVGEKEHRYRDGNSHTPCILSRRETATPSATSWVEVGAGKRAEKDQQDEGGSDMRAASGSMACGSVALGLEELRRRDRGRRDSKRRVKSETLQASPVMAPLKGPSKSKTPGDKHISREDNLNAVLQYLVANTMHGDPLKRWSMKQVLGFDALKRHKAQSLTDAQEVLKVLQNYMLRPGTALTSKELGNLDMLWEHAVLQSEKILPGAVANLLACTQSVRMGQLARRRCGHGLSIGAAGSGEVNIDAFERFSP</sequence>
<feature type="region of interest" description="Disordered" evidence="1">
    <location>
        <begin position="431"/>
        <end position="479"/>
    </location>
</feature>
<feature type="compositionally biased region" description="Basic and acidic residues" evidence="1">
    <location>
        <begin position="893"/>
        <end position="902"/>
    </location>
</feature>
<evidence type="ECO:0000259" key="2">
    <source>
        <dbReference type="PROSITE" id="PS50011"/>
    </source>
</evidence>
<dbReference type="PROSITE" id="PS50011">
    <property type="entry name" value="PROTEIN_KINASE_DOM"/>
    <property type="match status" value="1"/>
</dbReference>
<dbReference type="AlphaFoldDB" id="A0A7S0N6E0"/>
<feature type="domain" description="Protein kinase" evidence="2">
    <location>
        <begin position="570"/>
        <end position="1007"/>
    </location>
</feature>